<organism evidence="3 4">
    <name type="scientific">Cyanobium gracile UHCC 0139</name>
    <dbReference type="NCBI Taxonomy" id="3110308"/>
    <lineage>
        <taxon>Bacteria</taxon>
        <taxon>Bacillati</taxon>
        <taxon>Cyanobacteriota</taxon>
        <taxon>Cyanophyceae</taxon>
        <taxon>Synechococcales</taxon>
        <taxon>Prochlorococcaceae</taxon>
        <taxon>Cyanobium</taxon>
    </lineage>
</organism>
<proteinExistence type="predicted"/>
<keyword evidence="4" id="KW-1185">Reference proteome</keyword>
<evidence type="ECO:0000313" key="3">
    <source>
        <dbReference type="EMBL" id="MEA5390154.1"/>
    </source>
</evidence>
<dbReference type="Proteomes" id="UP001304461">
    <property type="component" value="Unassembled WGS sequence"/>
</dbReference>
<feature type="transmembrane region" description="Helical" evidence="1">
    <location>
        <begin position="118"/>
        <end position="137"/>
    </location>
</feature>
<feature type="domain" description="DUF3592" evidence="2">
    <location>
        <begin position="35"/>
        <end position="112"/>
    </location>
</feature>
<keyword evidence="1" id="KW-1133">Transmembrane helix</keyword>
<evidence type="ECO:0000256" key="1">
    <source>
        <dbReference type="SAM" id="Phobius"/>
    </source>
</evidence>
<protein>
    <submittedName>
        <fullName evidence="3">DUF3592 domain-containing protein</fullName>
    </submittedName>
</protein>
<comment type="caution">
    <text evidence="3">The sequence shown here is derived from an EMBL/GenBank/DDBJ whole genome shotgun (WGS) entry which is preliminary data.</text>
</comment>
<name>A0ABU5RQW5_9CYAN</name>
<keyword evidence="1" id="KW-0472">Membrane</keyword>
<dbReference type="EMBL" id="JAYGHX010000001">
    <property type="protein sequence ID" value="MEA5390154.1"/>
    <property type="molecule type" value="Genomic_DNA"/>
</dbReference>
<keyword evidence="1" id="KW-0812">Transmembrane</keyword>
<accession>A0ABU5RQW5</accession>
<sequence length="138" mass="15593">MVFAAFSLLAGAALVWLSVWLKLRSQQCRQWPSVMGRVTESRVDDARLETTKPILRYHYEVGGQIYVGFRASFSGYGVSRAAMESVIKPYPQGSRVRVYYNPRHPASAVLDNTAPSDWPYWLSFGVGFLVLAVYLVLR</sequence>
<dbReference type="InterPro" id="IPR021994">
    <property type="entry name" value="DUF3592"/>
</dbReference>
<reference evidence="3 4" key="1">
    <citation type="submission" date="2023-12" db="EMBL/GenBank/DDBJ databases">
        <title>Baltic Sea Cyanobacteria.</title>
        <authorList>
            <person name="Delbaje E."/>
            <person name="Fewer D.P."/>
            <person name="Shishido T.K."/>
        </authorList>
    </citation>
    <scope>NUCLEOTIDE SEQUENCE [LARGE SCALE GENOMIC DNA]</scope>
    <source>
        <strain evidence="3 4">UHCC 0139</strain>
    </source>
</reference>
<gene>
    <name evidence="3" type="ORF">VB738_02655</name>
</gene>
<evidence type="ECO:0000259" key="2">
    <source>
        <dbReference type="Pfam" id="PF12158"/>
    </source>
</evidence>
<dbReference type="RefSeq" id="WP_323304267.1">
    <property type="nucleotide sequence ID" value="NZ_JAYGHX010000001.1"/>
</dbReference>
<evidence type="ECO:0000313" key="4">
    <source>
        <dbReference type="Proteomes" id="UP001304461"/>
    </source>
</evidence>
<dbReference type="Pfam" id="PF12158">
    <property type="entry name" value="DUF3592"/>
    <property type="match status" value="1"/>
</dbReference>